<dbReference type="NCBIfam" id="TIGR00472">
    <property type="entry name" value="pheT_bact"/>
    <property type="match status" value="1"/>
</dbReference>
<keyword evidence="8 15" id="KW-0547">Nucleotide-binding</keyword>
<dbReference type="InterPro" id="IPR012340">
    <property type="entry name" value="NA-bd_OB-fold"/>
</dbReference>
<dbReference type="InterPro" id="IPR033714">
    <property type="entry name" value="tRNA_bind_bactPheRS"/>
</dbReference>
<keyword evidence="11 16" id="KW-0694">RNA-binding</keyword>
<dbReference type="GO" id="GO:0000287">
    <property type="term" value="F:magnesium ion binding"/>
    <property type="evidence" value="ECO:0007669"/>
    <property type="project" value="UniProtKB-UniRule"/>
</dbReference>
<dbReference type="GO" id="GO:0005524">
    <property type="term" value="F:ATP binding"/>
    <property type="evidence" value="ECO:0007669"/>
    <property type="project" value="UniProtKB-UniRule"/>
</dbReference>
<keyword evidence="9 15" id="KW-0067">ATP-binding</keyword>
<evidence type="ECO:0000313" key="20">
    <source>
        <dbReference type="EMBL" id="OUI78959.1"/>
    </source>
</evidence>
<keyword evidence="4 15" id="KW-0963">Cytoplasm</keyword>
<organism evidence="20 21">
    <name type="scientific">Commensalibacter intestini</name>
    <dbReference type="NCBI Taxonomy" id="479936"/>
    <lineage>
        <taxon>Bacteria</taxon>
        <taxon>Pseudomonadati</taxon>
        <taxon>Pseudomonadota</taxon>
        <taxon>Alphaproteobacteria</taxon>
        <taxon>Acetobacterales</taxon>
        <taxon>Acetobacteraceae</taxon>
    </lineage>
</organism>
<dbReference type="SUPFAM" id="SSF54991">
    <property type="entry name" value="Anticodon-binding domain of PheRS"/>
    <property type="match status" value="1"/>
</dbReference>
<dbReference type="PANTHER" id="PTHR10947:SF0">
    <property type="entry name" value="PHENYLALANINE--TRNA LIGASE BETA SUBUNIT"/>
    <property type="match status" value="1"/>
</dbReference>
<evidence type="ECO:0000256" key="13">
    <source>
        <dbReference type="ARBA" id="ARBA00023146"/>
    </source>
</evidence>
<dbReference type="CDD" id="cd00769">
    <property type="entry name" value="PheRS_beta_core"/>
    <property type="match status" value="1"/>
</dbReference>
<dbReference type="Pfam" id="PF03147">
    <property type="entry name" value="FDX-ACB"/>
    <property type="match status" value="1"/>
</dbReference>
<dbReference type="InterPro" id="IPR045864">
    <property type="entry name" value="aa-tRNA-synth_II/BPL/LPL"/>
</dbReference>
<evidence type="ECO:0000256" key="6">
    <source>
        <dbReference type="ARBA" id="ARBA00022598"/>
    </source>
</evidence>
<dbReference type="GO" id="GO:0009328">
    <property type="term" value="C:phenylalanine-tRNA ligase complex"/>
    <property type="evidence" value="ECO:0007669"/>
    <property type="project" value="TreeGrafter"/>
</dbReference>
<dbReference type="Gene3D" id="3.50.40.10">
    <property type="entry name" value="Phenylalanyl-trna Synthetase, Chain B, domain 3"/>
    <property type="match status" value="1"/>
</dbReference>
<evidence type="ECO:0000256" key="5">
    <source>
        <dbReference type="ARBA" id="ARBA00022555"/>
    </source>
</evidence>
<dbReference type="EMBL" id="JOPB01000003">
    <property type="protein sequence ID" value="OUI78959.1"/>
    <property type="molecule type" value="Genomic_DNA"/>
</dbReference>
<dbReference type="NCBIfam" id="NF045760">
    <property type="entry name" value="YtpR"/>
    <property type="match status" value="1"/>
</dbReference>
<dbReference type="InterPro" id="IPR045060">
    <property type="entry name" value="Phe-tRNA-ligase_IIc_bsu"/>
</dbReference>
<dbReference type="SUPFAM" id="SSF56037">
    <property type="entry name" value="PheT/TilS domain"/>
    <property type="match status" value="1"/>
</dbReference>
<name>A0A251ZWD1_9PROT</name>
<evidence type="ECO:0000256" key="15">
    <source>
        <dbReference type="HAMAP-Rule" id="MF_00283"/>
    </source>
</evidence>
<dbReference type="SMART" id="SM00873">
    <property type="entry name" value="B3_4"/>
    <property type="match status" value="1"/>
</dbReference>
<evidence type="ECO:0000259" key="17">
    <source>
        <dbReference type="PROSITE" id="PS50886"/>
    </source>
</evidence>
<dbReference type="InterPro" id="IPR004532">
    <property type="entry name" value="Phe-tRNA-ligase_IIc_bsu_bact"/>
</dbReference>
<sequence length="819" mass="89441">MKFTLSWLRDHLETTKSVDEICTALNSIGLEVESVEDPSKTLGNFRIARILTASQHPNADRLQVCQVNAGEGFENVQVVCGAPNARAGLVTIFAPVGTYVPGSDITLKAGKIRGEQSNGMMCSTEELGLGAEQDGIMELPEEAPIGTAYVDFAKLNDPVIEIAITPNRGDALSIRNIARDLAAVGMGALKPWEPKAVAGEFSSELKWDNQFKEACPWVLGRTIANVKNGPSPEWLQARLRAVGVRPISLLVDITNFFTFDLGRPLHVFDVDKITGKTLVICPGQGEKFVALDGKEYQVTDKDCVIADQSGVQSLAGLMGGEHTGVTEETTTVFVECALFNPVTIALSGRRHFITTDARQRFERGVDQALLPQAMEAATQMILELCGGKASEVVIAGEEPKWQRDATLRYSSLENFGGLAVAPERVVNILTSLGFGVQDQNDQSVTVSVPSWRNDIVMSMSMAQHPSIAADKADQLKEIAQAMEGEIDLIEEILRIEGLDHVPAVSLPVNQAVPQAAVTAEQERFILCARLLAARGLIETVGFSFVDHEVAARLGDAPEDLRLLNPISSDMDQLRPTPLASLLPTVQRNIVRGWGNIAFFEVGPAFSQDGERRVAAGVRYGYMPRNIDGKAQEVSLWDVKTDVYFVLDGLGVTVDSLQVTKETPIYYHPGRSGRLSLGPKNILAYFGELHPSLVKEFGFDQAPMIFEIMTDNIIFKKAQKKKAPFLPPFQPLKRDFAFVVKLDVEVGKVLSAAKQADRQLLTNVELFDVYVGDKVAEGHKSVAIQVTLQPQDRSLKDEEIEAISQKIIKEVARLTGGTLR</sequence>
<dbReference type="Gene3D" id="3.30.56.10">
    <property type="match status" value="2"/>
</dbReference>
<evidence type="ECO:0000313" key="21">
    <source>
        <dbReference type="Proteomes" id="UP000194946"/>
    </source>
</evidence>
<evidence type="ECO:0000256" key="1">
    <source>
        <dbReference type="ARBA" id="ARBA00004496"/>
    </source>
</evidence>
<keyword evidence="10 15" id="KW-0460">Magnesium</keyword>
<evidence type="ECO:0000256" key="7">
    <source>
        <dbReference type="ARBA" id="ARBA00022723"/>
    </source>
</evidence>
<protein>
    <recommendedName>
        <fullName evidence="15">Phenylalanine--tRNA ligase beta subunit</fullName>
        <ecNumber evidence="15">6.1.1.20</ecNumber>
    </recommendedName>
    <alternativeName>
        <fullName evidence="15">Phenylalanyl-tRNA synthetase beta subunit</fullName>
        <shortName evidence="15">PheRS</shortName>
    </alternativeName>
</protein>
<dbReference type="PANTHER" id="PTHR10947">
    <property type="entry name" value="PHENYLALANYL-TRNA SYNTHETASE BETA CHAIN AND LEUCINE-RICH REPEAT-CONTAINING PROTEIN 47"/>
    <property type="match status" value="1"/>
</dbReference>
<dbReference type="Gene3D" id="3.30.70.380">
    <property type="entry name" value="Ferrodoxin-fold anticodon-binding domain"/>
    <property type="match status" value="1"/>
</dbReference>
<feature type="domain" description="FDX-ACB" evidence="18">
    <location>
        <begin position="726"/>
        <end position="819"/>
    </location>
</feature>
<dbReference type="GO" id="GO:0006432">
    <property type="term" value="P:phenylalanyl-tRNA aminoacylation"/>
    <property type="evidence" value="ECO:0007669"/>
    <property type="project" value="UniProtKB-UniRule"/>
</dbReference>
<comment type="cofactor">
    <cofactor evidence="15">
        <name>Mg(2+)</name>
        <dbReference type="ChEBI" id="CHEBI:18420"/>
    </cofactor>
    <text evidence="15">Binds 2 magnesium ions per tetramer.</text>
</comment>
<dbReference type="EC" id="6.1.1.20" evidence="15"/>
<comment type="catalytic activity">
    <reaction evidence="14 15">
        <text>tRNA(Phe) + L-phenylalanine + ATP = L-phenylalanyl-tRNA(Phe) + AMP + diphosphate + H(+)</text>
        <dbReference type="Rhea" id="RHEA:19413"/>
        <dbReference type="Rhea" id="RHEA-COMP:9668"/>
        <dbReference type="Rhea" id="RHEA-COMP:9699"/>
        <dbReference type="ChEBI" id="CHEBI:15378"/>
        <dbReference type="ChEBI" id="CHEBI:30616"/>
        <dbReference type="ChEBI" id="CHEBI:33019"/>
        <dbReference type="ChEBI" id="CHEBI:58095"/>
        <dbReference type="ChEBI" id="CHEBI:78442"/>
        <dbReference type="ChEBI" id="CHEBI:78531"/>
        <dbReference type="ChEBI" id="CHEBI:456215"/>
        <dbReference type="EC" id="6.1.1.20"/>
    </reaction>
</comment>
<dbReference type="SUPFAM" id="SSF50249">
    <property type="entry name" value="Nucleic acid-binding proteins"/>
    <property type="match status" value="1"/>
</dbReference>
<feature type="binding site" evidence="15">
    <location>
        <position position="490"/>
    </location>
    <ligand>
        <name>Mg(2+)</name>
        <dbReference type="ChEBI" id="CHEBI:18420"/>
        <note>shared with alpha subunit</note>
    </ligand>
</feature>
<gene>
    <name evidence="15" type="primary">pheT</name>
    <name evidence="20" type="ORF">HK18_06135</name>
</gene>
<dbReference type="Gene3D" id="2.40.50.140">
    <property type="entry name" value="Nucleic acid-binding proteins"/>
    <property type="match status" value="1"/>
</dbReference>
<keyword evidence="7 15" id="KW-0479">Metal-binding</keyword>
<keyword evidence="5 16" id="KW-0820">tRNA-binding</keyword>
<dbReference type="PROSITE" id="PS51447">
    <property type="entry name" value="FDX_ACB"/>
    <property type="match status" value="1"/>
</dbReference>
<keyword evidence="12 15" id="KW-0648">Protein biosynthesis</keyword>
<dbReference type="InterPro" id="IPR041616">
    <property type="entry name" value="PheRS_beta_core"/>
</dbReference>
<feature type="binding site" evidence="15">
    <location>
        <position position="491"/>
    </location>
    <ligand>
        <name>Mg(2+)</name>
        <dbReference type="ChEBI" id="CHEBI:18420"/>
        <note>shared with alpha subunit</note>
    </ligand>
</feature>
<evidence type="ECO:0000256" key="16">
    <source>
        <dbReference type="PROSITE-ProRule" id="PRU00209"/>
    </source>
</evidence>
<comment type="subcellular location">
    <subcellularLocation>
        <location evidence="1 15">Cytoplasm</location>
    </subcellularLocation>
</comment>
<dbReference type="SMART" id="SM00896">
    <property type="entry name" value="FDX-ACB"/>
    <property type="match status" value="1"/>
</dbReference>
<dbReference type="GO" id="GO:0000049">
    <property type="term" value="F:tRNA binding"/>
    <property type="evidence" value="ECO:0007669"/>
    <property type="project" value="UniProtKB-UniRule"/>
</dbReference>
<evidence type="ECO:0000256" key="8">
    <source>
        <dbReference type="ARBA" id="ARBA00022741"/>
    </source>
</evidence>
<reference evidence="21" key="1">
    <citation type="submission" date="2014-06" db="EMBL/GenBank/DDBJ databases">
        <authorList>
            <person name="Winans N.J."/>
            <person name="Newell P.D."/>
            <person name="Douglas A.E."/>
        </authorList>
    </citation>
    <scope>NUCLEOTIDE SEQUENCE [LARGE SCALE GENOMIC DNA]</scope>
    <source>
        <strain evidence="21">DmL_052</strain>
    </source>
</reference>
<evidence type="ECO:0000256" key="4">
    <source>
        <dbReference type="ARBA" id="ARBA00022490"/>
    </source>
</evidence>
<evidence type="ECO:0000256" key="9">
    <source>
        <dbReference type="ARBA" id="ARBA00022840"/>
    </source>
</evidence>
<dbReference type="InterPro" id="IPR020825">
    <property type="entry name" value="Phe-tRNA_synthase-like_B3/B4"/>
</dbReference>
<dbReference type="CDD" id="cd02796">
    <property type="entry name" value="tRNA_bind_bactPheRS"/>
    <property type="match status" value="1"/>
</dbReference>
<dbReference type="SMART" id="SM00874">
    <property type="entry name" value="B5"/>
    <property type="match status" value="1"/>
</dbReference>
<dbReference type="InterPro" id="IPR009061">
    <property type="entry name" value="DNA-bd_dom_put_sf"/>
</dbReference>
<feature type="domain" description="TRNA-binding" evidence="17">
    <location>
        <begin position="39"/>
        <end position="150"/>
    </location>
</feature>
<dbReference type="HAMAP" id="MF_00283">
    <property type="entry name" value="Phe_tRNA_synth_beta1"/>
    <property type="match status" value="1"/>
</dbReference>
<comment type="similarity">
    <text evidence="2 15">Belongs to the phenylalanyl-tRNA synthetase beta subunit family. Type 1 subfamily.</text>
</comment>
<dbReference type="AlphaFoldDB" id="A0A251ZWD1"/>
<feature type="domain" description="B5" evidence="19">
    <location>
        <begin position="400"/>
        <end position="503"/>
    </location>
</feature>
<dbReference type="Pfam" id="PF17759">
    <property type="entry name" value="tRNA_synthFbeta"/>
    <property type="match status" value="1"/>
</dbReference>
<dbReference type="InterPro" id="IPR002547">
    <property type="entry name" value="tRNA-bd_dom"/>
</dbReference>
<dbReference type="Proteomes" id="UP000194946">
    <property type="component" value="Unassembled WGS sequence"/>
</dbReference>
<accession>A0A251ZWD1</accession>
<dbReference type="FunFam" id="2.40.50.140:FF:000045">
    <property type="entry name" value="Phenylalanine--tRNA ligase beta subunit"/>
    <property type="match status" value="1"/>
</dbReference>
<dbReference type="PROSITE" id="PS51483">
    <property type="entry name" value="B5"/>
    <property type="match status" value="1"/>
</dbReference>
<evidence type="ECO:0000256" key="3">
    <source>
        <dbReference type="ARBA" id="ARBA00011209"/>
    </source>
</evidence>
<dbReference type="Pfam" id="PF01588">
    <property type="entry name" value="tRNA_bind"/>
    <property type="match status" value="1"/>
</dbReference>
<evidence type="ECO:0000256" key="11">
    <source>
        <dbReference type="ARBA" id="ARBA00022884"/>
    </source>
</evidence>
<dbReference type="PROSITE" id="PS50886">
    <property type="entry name" value="TRBD"/>
    <property type="match status" value="1"/>
</dbReference>
<keyword evidence="21" id="KW-1185">Reference proteome</keyword>
<evidence type="ECO:0000256" key="10">
    <source>
        <dbReference type="ARBA" id="ARBA00022842"/>
    </source>
</evidence>
<evidence type="ECO:0000256" key="14">
    <source>
        <dbReference type="ARBA" id="ARBA00049255"/>
    </source>
</evidence>
<comment type="subunit">
    <text evidence="3 15">Tetramer of two alpha and two beta subunits.</text>
</comment>
<evidence type="ECO:0000259" key="18">
    <source>
        <dbReference type="PROSITE" id="PS51447"/>
    </source>
</evidence>
<dbReference type="Gene3D" id="3.30.930.10">
    <property type="entry name" value="Bira Bifunctional Protein, Domain 2"/>
    <property type="match status" value="1"/>
</dbReference>
<evidence type="ECO:0000256" key="2">
    <source>
        <dbReference type="ARBA" id="ARBA00008653"/>
    </source>
</evidence>
<dbReference type="InterPro" id="IPR005146">
    <property type="entry name" value="B3/B4_tRNA-bd"/>
</dbReference>
<dbReference type="InterPro" id="IPR005147">
    <property type="entry name" value="tRNA_synthase_B5-dom"/>
</dbReference>
<evidence type="ECO:0000256" key="12">
    <source>
        <dbReference type="ARBA" id="ARBA00022917"/>
    </source>
</evidence>
<dbReference type="FunFam" id="3.30.70.380:FF:000001">
    <property type="entry name" value="Phenylalanine--tRNA ligase beta subunit"/>
    <property type="match status" value="1"/>
</dbReference>
<dbReference type="Pfam" id="PF03484">
    <property type="entry name" value="B5"/>
    <property type="match status" value="1"/>
</dbReference>
<feature type="binding site" evidence="15">
    <location>
        <position position="454"/>
    </location>
    <ligand>
        <name>Mg(2+)</name>
        <dbReference type="ChEBI" id="CHEBI:18420"/>
        <note>shared with alpha subunit</note>
    </ligand>
</feature>
<dbReference type="GO" id="GO:0004826">
    <property type="term" value="F:phenylalanine-tRNA ligase activity"/>
    <property type="evidence" value="ECO:0007669"/>
    <property type="project" value="UniProtKB-UniRule"/>
</dbReference>
<dbReference type="SUPFAM" id="SSF46955">
    <property type="entry name" value="Putative DNA-binding domain"/>
    <property type="match status" value="1"/>
</dbReference>
<proteinExistence type="inferred from homology"/>
<keyword evidence="6 15" id="KW-0436">Ligase</keyword>
<dbReference type="InterPro" id="IPR036690">
    <property type="entry name" value="Fdx_antiC-bd_sf"/>
</dbReference>
<dbReference type="SUPFAM" id="SSF55681">
    <property type="entry name" value="Class II aaRS and biotin synthetases"/>
    <property type="match status" value="1"/>
</dbReference>
<dbReference type="InterPro" id="IPR005121">
    <property type="entry name" value="Fdx_antiC-bd"/>
</dbReference>
<comment type="caution">
    <text evidence="20">The sequence shown here is derived from an EMBL/GenBank/DDBJ whole genome shotgun (WGS) entry which is preliminary data.</text>
</comment>
<evidence type="ECO:0000259" key="19">
    <source>
        <dbReference type="PROSITE" id="PS51483"/>
    </source>
</evidence>
<dbReference type="RefSeq" id="WP_086632028.1">
    <property type="nucleotide sequence ID" value="NZ_JOPB01000003.1"/>
</dbReference>
<feature type="binding site" evidence="15">
    <location>
        <position position="487"/>
    </location>
    <ligand>
        <name>Mg(2+)</name>
        <dbReference type="ChEBI" id="CHEBI:18420"/>
        <note>shared with alpha subunit</note>
    </ligand>
</feature>
<keyword evidence="13 15" id="KW-0030">Aminoacyl-tRNA synthetase</keyword>
<dbReference type="Pfam" id="PF03483">
    <property type="entry name" value="B3_4"/>
    <property type="match status" value="1"/>
</dbReference>